<protein>
    <submittedName>
        <fullName evidence="3">Type-2Aa cytolytic delta-endotoxin</fullName>
    </submittedName>
</protein>
<keyword evidence="2" id="KW-0749">Sporulation</keyword>
<dbReference type="SUPFAM" id="SSF55676">
    <property type="entry name" value="CytB endotoxin-like"/>
    <property type="match status" value="1"/>
</dbReference>
<dbReference type="InterPro" id="IPR035918">
    <property type="entry name" value="CytB_endotoxin-like_sf"/>
</dbReference>
<dbReference type="InterPro" id="IPR001615">
    <property type="entry name" value="Endotoxin_CytB"/>
</dbReference>
<dbReference type="AlphaFoldDB" id="A0AAV3KF73"/>
<proteinExistence type="inferred from homology"/>
<evidence type="ECO:0000313" key="3">
    <source>
        <dbReference type="EMBL" id="ERO59480.1"/>
    </source>
</evidence>
<evidence type="ECO:0000256" key="1">
    <source>
        <dbReference type="ARBA" id="ARBA00009676"/>
    </source>
</evidence>
<dbReference type="GeneID" id="43519179"/>
<dbReference type="RefSeq" id="WP_022631960.1">
    <property type="nucleotide sequence ID" value="NZ_AMWE01000001.1"/>
</dbReference>
<comment type="similarity">
    <text evidence="1">Belongs to the cyt1/cyt2 endotoxin family.</text>
</comment>
<dbReference type="GO" id="GO:0005576">
    <property type="term" value="C:extracellular region"/>
    <property type="evidence" value="ECO:0007669"/>
    <property type="project" value="InterPro"/>
</dbReference>
<dbReference type="Proteomes" id="UP000017142">
    <property type="component" value="Unassembled WGS sequence"/>
</dbReference>
<reference evidence="4" key="1">
    <citation type="journal article" date="2013" name="Diversity">
        <title>Genome Sequence of Dickeya solani, a New soft Rot Pathogen of Potato, Suggests its Emergence May Be Related to a Novel Combination of Non-Ribosomal Peptide/Polyketide Synthetase Clusters.</title>
        <authorList>
            <person name="Garlant L."/>
            <person name="Koskinen P."/>
            <person name="Rouhiainen L."/>
            <person name="Laine P."/>
            <person name="Paulin L."/>
            <person name="Auvinen P."/>
            <person name="Holm L."/>
            <person name="Pirhonen M."/>
        </authorList>
    </citation>
    <scope>NUCLEOTIDE SEQUENCE [LARGE SCALE GENOMIC DNA]</scope>
    <source>
        <strain evidence="4">D s0432-1</strain>
    </source>
</reference>
<evidence type="ECO:0000256" key="2">
    <source>
        <dbReference type="ARBA" id="ARBA00022969"/>
    </source>
</evidence>
<dbReference type="Gene3D" id="3.40.198.10">
    <property type="entry name" value="Delta-endotoxin CytB-like"/>
    <property type="match status" value="1"/>
</dbReference>
<name>A0AAV3KF73_9GAMM</name>
<gene>
    <name evidence="3" type="ORF">A544_0452</name>
</gene>
<accession>A0AAV3KF73</accession>
<evidence type="ECO:0000313" key="4">
    <source>
        <dbReference type="Proteomes" id="UP000017142"/>
    </source>
</evidence>
<dbReference type="Pfam" id="PF01338">
    <property type="entry name" value="Bac_thur_toxin"/>
    <property type="match status" value="1"/>
</dbReference>
<sequence length="199" mass="21634">MNNIALNPTNTADESKNFSVTLNVDLKNVDQAMNMASIFNEACLPQEGINFEKALSLAKSHDTLAVVGTHTVKGNSNVSQVWVAIDQLQNLIRMVQGAATENWMAFGIAAKAFIDLNAQKNGNYFTIFSEQSNTLHYQYNMFDVTQNETTGSVMVGQLTSVEITITKASANVLALVAGSSITQKMNFKSMVIVEALTSE</sequence>
<dbReference type="EMBL" id="AMWE01000001">
    <property type="protein sequence ID" value="ERO59480.1"/>
    <property type="molecule type" value="Genomic_DNA"/>
</dbReference>
<comment type="caution">
    <text evidence="3">The sequence shown here is derived from an EMBL/GenBank/DDBJ whole genome shotgun (WGS) entry which is preliminary data.</text>
</comment>
<dbReference type="GO" id="GO:0030435">
    <property type="term" value="P:sporulation resulting in formation of a cellular spore"/>
    <property type="evidence" value="ECO:0007669"/>
    <property type="project" value="UniProtKB-KW"/>
</dbReference>
<organism evidence="3 4">
    <name type="scientific">Dickeya solani D s0432-1</name>
    <dbReference type="NCBI Taxonomy" id="1231725"/>
    <lineage>
        <taxon>Bacteria</taxon>
        <taxon>Pseudomonadati</taxon>
        <taxon>Pseudomonadota</taxon>
        <taxon>Gammaproteobacteria</taxon>
        <taxon>Enterobacterales</taxon>
        <taxon>Pectobacteriaceae</taxon>
        <taxon>Dickeya</taxon>
    </lineage>
</organism>